<name>K0TGZ8_THAOC</name>
<organism evidence="2 3">
    <name type="scientific">Thalassiosira oceanica</name>
    <name type="common">Marine diatom</name>
    <dbReference type="NCBI Taxonomy" id="159749"/>
    <lineage>
        <taxon>Eukaryota</taxon>
        <taxon>Sar</taxon>
        <taxon>Stramenopiles</taxon>
        <taxon>Ochrophyta</taxon>
        <taxon>Bacillariophyta</taxon>
        <taxon>Coscinodiscophyceae</taxon>
        <taxon>Thalassiosirophycidae</taxon>
        <taxon>Thalassiosirales</taxon>
        <taxon>Thalassiosiraceae</taxon>
        <taxon>Thalassiosira</taxon>
    </lineage>
</organism>
<comment type="caution">
    <text evidence="2">The sequence shown here is derived from an EMBL/GenBank/DDBJ whole genome shotgun (WGS) entry which is preliminary data.</text>
</comment>
<feature type="compositionally biased region" description="Basic residues" evidence="1">
    <location>
        <begin position="467"/>
        <end position="476"/>
    </location>
</feature>
<evidence type="ECO:0000313" key="2">
    <source>
        <dbReference type="EMBL" id="EJK69687.1"/>
    </source>
</evidence>
<sequence length="640" mass="68218">MMDAAAAPEDVPEDGPVPPAISPAFEHANQPRSGKPPQRLEKATTTNGVRARTDSSGGDTGDFAAGALLALASAPQGDPNHRPSLKRDLASVTAVSSTGGNAAAPVLEPPALRQRVLYSDINSEPSAAAGTVYGKFADQLLWGYASCPTQVPVSLVDAHKAAFARASQDSQVRGLHYQPDSPNLADCAVVQLSVVTCKPCYTEPWRKLAPESSSACGVVIPWGSPSDGQNGADARRDIRILTNAKLVRYATSIKALLTEARRDIDYSSSYSCTVEFMSPEMDLALLEINAEDIAVTKLFPAVLHPSPSLANVGDRVKYMSQRSNSNGYGRRDTFVPSSLYEGDCAGTSSSTTVNITGSVGCYWTENNHNLLRMQVLLPSSQDNSLPGGAVVSSVGGLVGIGAFSSSSSGLEVIPSHVICLFLSKCAPPPPPPHNPRALAYLAPTCIADGDYSTSAEKKGSESAQESKKKKPHATMPRKKDAGQIKLISGIPSIGITGVQTLESKALRNSLGLLSNSSQHEPLGSFGVRVQGINHSMHQNNDHQSFFCCAENKPCHSSLLRTDDVLLAIDDTPILRDGTVPLVGRERVGFHWLVASKPVGSQIKLDIIRKKERQFLRGRLSTPRYLVPKEDDALDHPSYLI</sequence>
<keyword evidence="3" id="KW-1185">Reference proteome</keyword>
<gene>
    <name evidence="2" type="ORF">THAOC_09030</name>
</gene>
<proteinExistence type="predicted"/>
<dbReference type="GO" id="GO:0004252">
    <property type="term" value="F:serine-type endopeptidase activity"/>
    <property type="evidence" value="ECO:0007669"/>
    <property type="project" value="TreeGrafter"/>
</dbReference>
<dbReference type="PANTHER" id="PTHR45980:SF9">
    <property type="entry name" value="PROTEASE DO-LIKE 10, MITOCHONDRIAL-RELATED"/>
    <property type="match status" value="1"/>
</dbReference>
<evidence type="ECO:0008006" key="4">
    <source>
        <dbReference type="Google" id="ProtNLM"/>
    </source>
</evidence>
<feature type="non-terminal residue" evidence="2">
    <location>
        <position position="640"/>
    </location>
</feature>
<reference evidence="2 3" key="1">
    <citation type="journal article" date="2012" name="Genome Biol.">
        <title>Genome and low-iron response of an oceanic diatom adapted to chronic iron limitation.</title>
        <authorList>
            <person name="Lommer M."/>
            <person name="Specht M."/>
            <person name="Roy A.S."/>
            <person name="Kraemer L."/>
            <person name="Andreson R."/>
            <person name="Gutowska M.A."/>
            <person name="Wolf J."/>
            <person name="Bergner S.V."/>
            <person name="Schilhabel M.B."/>
            <person name="Klostermeier U.C."/>
            <person name="Beiko R.G."/>
            <person name="Rosenstiel P."/>
            <person name="Hippler M."/>
            <person name="Laroche J."/>
        </authorList>
    </citation>
    <scope>NUCLEOTIDE SEQUENCE [LARGE SCALE GENOMIC DNA]</scope>
    <source>
        <strain evidence="2 3">CCMP1005</strain>
    </source>
</reference>
<dbReference type="Proteomes" id="UP000266841">
    <property type="component" value="Unassembled WGS sequence"/>
</dbReference>
<dbReference type="AlphaFoldDB" id="K0TGZ8"/>
<dbReference type="SUPFAM" id="SSF50494">
    <property type="entry name" value="Trypsin-like serine proteases"/>
    <property type="match status" value="1"/>
</dbReference>
<feature type="compositionally biased region" description="Basic and acidic residues" evidence="1">
    <location>
        <begin position="455"/>
        <end position="466"/>
    </location>
</feature>
<feature type="region of interest" description="Disordered" evidence="1">
    <location>
        <begin position="452"/>
        <end position="481"/>
    </location>
</feature>
<dbReference type="InterPro" id="IPR009003">
    <property type="entry name" value="Peptidase_S1_PA"/>
</dbReference>
<dbReference type="Gene3D" id="2.40.10.120">
    <property type="match status" value="1"/>
</dbReference>
<protein>
    <recommendedName>
        <fullName evidence="4">PDZ domain-containing protein</fullName>
    </recommendedName>
</protein>
<dbReference type="PANTHER" id="PTHR45980">
    <property type="match status" value="1"/>
</dbReference>
<evidence type="ECO:0000313" key="3">
    <source>
        <dbReference type="Proteomes" id="UP000266841"/>
    </source>
</evidence>
<feature type="region of interest" description="Disordered" evidence="1">
    <location>
        <begin position="1"/>
        <end position="61"/>
    </location>
</feature>
<dbReference type="EMBL" id="AGNL01009722">
    <property type="protein sequence ID" value="EJK69687.1"/>
    <property type="molecule type" value="Genomic_DNA"/>
</dbReference>
<accession>K0TGZ8</accession>
<evidence type="ECO:0000256" key="1">
    <source>
        <dbReference type="SAM" id="MobiDB-lite"/>
    </source>
</evidence>